<feature type="region of interest" description="Disordered" evidence="1">
    <location>
        <begin position="128"/>
        <end position="157"/>
    </location>
</feature>
<proteinExistence type="predicted"/>
<evidence type="ECO:0000313" key="2">
    <source>
        <dbReference type="EMBL" id="SFF74278.1"/>
    </source>
</evidence>
<gene>
    <name evidence="2" type="ORF">SAMN04488025_10456</name>
</gene>
<name>A0A1I2L6V0_9BACL</name>
<evidence type="ECO:0000256" key="1">
    <source>
        <dbReference type="SAM" id="MobiDB-lite"/>
    </source>
</evidence>
<dbReference type="Proteomes" id="UP000198661">
    <property type="component" value="Unassembled WGS sequence"/>
</dbReference>
<evidence type="ECO:0000313" key="3">
    <source>
        <dbReference type="Proteomes" id="UP000198661"/>
    </source>
</evidence>
<sequence>MREPANVRKRGKVWLLDGGAGGKRPNLTRSSTSVRTIRFGNVDTPWMTFPHEESPENRGRADADRRILREATGFVGAPLPAVRKRIYCRLSDRGRRTVFGSENSSSPEIRGKIFADAAGDADIGRLSPLPAGKGRRSKNAAMKAACGEGQAGDPGGARFPDGCAGFCRERKASGHPISRDQVRR</sequence>
<accession>A0A1I2L6V0</accession>
<reference evidence="3" key="1">
    <citation type="submission" date="2016-10" db="EMBL/GenBank/DDBJ databases">
        <authorList>
            <person name="Varghese N."/>
            <person name="Submissions S."/>
        </authorList>
    </citation>
    <scope>NUCLEOTIDE SEQUENCE [LARGE SCALE GENOMIC DNA]</scope>
    <source>
        <strain evidence="3">DSM 44945</strain>
    </source>
</reference>
<dbReference type="AlphaFoldDB" id="A0A1I2L6V0"/>
<organism evidence="2 3">
    <name type="scientific">Planifilum fulgidum</name>
    <dbReference type="NCBI Taxonomy" id="201973"/>
    <lineage>
        <taxon>Bacteria</taxon>
        <taxon>Bacillati</taxon>
        <taxon>Bacillota</taxon>
        <taxon>Bacilli</taxon>
        <taxon>Bacillales</taxon>
        <taxon>Thermoactinomycetaceae</taxon>
        <taxon>Planifilum</taxon>
    </lineage>
</organism>
<dbReference type="STRING" id="201973.SAMN04488025_10456"/>
<dbReference type="EMBL" id="FOOK01000004">
    <property type="protein sequence ID" value="SFF74278.1"/>
    <property type="molecule type" value="Genomic_DNA"/>
</dbReference>
<keyword evidence="3" id="KW-1185">Reference proteome</keyword>
<protein>
    <submittedName>
        <fullName evidence="2">Uncharacterized protein</fullName>
    </submittedName>
</protein>